<accession>A0A4R4JRM8</accession>
<dbReference type="Proteomes" id="UP000295598">
    <property type="component" value="Unassembled WGS sequence"/>
</dbReference>
<gene>
    <name evidence="1" type="ORF">C5467_11315</name>
</gene>
<reference evidence="1 2" key="1">
    <citation type="journal article" date="2019" name="Int. J. Syst. Evol. Microbiol.">
        <title>Photorhabdus khanii subsp. guanajuatensis subsp. nov., isolated from Heterorhabditis atacamensis, and Photorhabdus luminescens subsp. mexicana subsp. nov., isolated from Heterorhabditis mexicana entomopathogenic nematodes.</title>
        <authorList>
            <person name="Machado R.A.R."/>
            <person name="Bruno P."/>
            <person name="Arce C.C.M."/>
            <person name="Liechti N."/>
            <person name="Kohler A."/>
            <person name="Bernal J."/>
            <person name="Bruggmann R."/>
            <person name="Turlings T.C.J."/>
        </authorList>
    </citation>
    <scope>NUCLEOTIDE SEQUENCE [LARGE SCALE GENOMIC DNA]</scope>
    <source>
        <strain evidence="1 2">MEX20-17</strain>
    </source>
</reference>
<protein>
    <submittedName>
        <fullName evidence="1">Uncharacterized protein</fullName>
    </submittedName>
</protein>
<evidence type="ECO:0000313" key="2">
    <source>
        <dbReference type="Proteomes" id="UP000295598"/>
    </source>
</evidence>
<dbReference type="EMBL" id="PUJY01000016">
    <property type="protein sequence ID" value="TDB57230.1"/>
    <property type="molecule type" value="Genomic_DNA"/>
</dbReference>
<proteinExistence type="predicted"/>
<sequence length="85" mass="9344">MRESEMNKVSNNNNGKIIELRVNGAPLCYLNTKSAISIDYLFFLKSVVEALSLDSASLEHEANLVGKTTIHKHVAFAAIKDPKAL</sequence>
<evidence type="ECO:0000313" key="1">
    <source>
        <dbReference type="EMBL" id="TDB57230.1"/>
    </source>
</evidence>
<name>A0A4R4JRM8_9GAMM</name>
<comment type="caution">
    <text evidence="1">The sequence shown here is derived from an EMBL/GenBank/DDBJ whole genome shotgun (WGS) entry which is preliminary data.</text>
</comment>
<organism evidence="1 2">
    <name type="scientific">Photorhabdus khanii subsp. guanajuatensis</name>
    <dbReference type="NCBI Taxonomy" id="2100166"/>
    <lineage>
        <taxon>Bacteria</taxon>
        <taxon>Pseudomonadati</taxon>
        <taxon>Pseudomonadota</taxon>
        <taxon>Gammaproteobacteria</taxon>
        <taxon>Enterobacterales</taxon>
        <taxon>Morganellaceae</taxon>
        <taxon>Photorhabdus</taxon>
    </lineage>
</organism>
<dbReference type="AlphaFoldDB" id="A0A4R4JRM8"/>